<gene>
    <name evidence="1" type="ORF">SMACR_05087</name>
</gene>
<dbReference type="Proteomes" id="UP000433876">
    <property type="component" value="Unassembled WGS sequence"/>
</dbReference>
<accession>A0A8S8ZRY1</accession>
<comment type="caution">
    <text evidence="1">The sequence shown here is derived from an EMBL/GenBank/DDBJ whole genome shotgun (WGS) entry which is preliminary data.</text>
</comment>
<dbReference type="EMBL" id="NMPR01000036">
    <property type="protein sequence ID" value="KAA8633514.1"/>
    <property type="molecule type" value="Genomic_DNA"/>
</dbReference>
<dbReference type="VEuPathDB" id="FungiDB:SMAC_05087"/>
<organism evidence="1 2">
    <name type="scientific">Sordaria macrospora</name>
    <dbReference type="NCBI Taxonomy" id="5147"/>
    <lineage>
        <taxon>Eukaryota</taxon>
        <taxon>Fungi</taxon>
        <taxon>Dikarya</taxon>
        <taxon>Ascomycota</taxon>
        <taxon>Pezizomycotina</taxon>
        <taxon>Sordariomycetes</taxon>
        <taxon>Sordariomycetidae</taxon>
        <taxon>Sordariales</taxon>
        <taxon>Sordariaceae</taxon>
        <taxon>Sordaria</taxon>
    </lineage>
</organism>
<protein>
    <submittedName>
        <fullName evidence="1">Uncharacterized protein</fullName>
    </submittedName>
</protein>
<name>A0A8S8ZRY1_SORMA</name>
<proteinExistence type="predicted"/>
<evidence type="ECO:0000313" key="2">
    <source>
        <dbReference type="Proteomes" id="UP000433876"/>
    </source>
</evidence>
<reference evidence="1 2" key="1">
    <citation type="submission" date="2017-07" db="EMBL/GenBank/DDBJ databases">
        <title>Genome sequence of the Sordaria macrospora wild type strain R19027.</title>
        <authorList>
            <person name="Nowrousian M."/>
            <person name="Teichert I."/>
            <person name="Kueck U."/>
        </authorList>
    </citation>
    <scope>NUCLEOTIDE SEQUENCE [LARGE SCALE GENOMIC DNA]</scope>
    <source>
        <strain evidence="1 2">R19027</strain>
        <tissue evidence="1">Mycelium</tissue>
    </source>
</reference>
<sequence>MCNTSIRRYAHCACMHEWVVPCRSLLFQGPQEKGKERDDDSYLSSEGAIAKHKPKVVAFLKNPRSEEWDAHKSCDDSFDRSRDVTTFETGACPACKALVKAKADPQHPDHEGQKIVHDAVVVEVPLNLGKRKDLDWTPRSYYYIHRRKYVFDGEGHEHMEGIVGDLHLEEENVEGTQYRILLGG</sequence>
<dbReference type="AlphaFoldDB" id="A0A8S8ZRY1"/>
<evidence type="ECO:0000313" key="1">
    <source>
        <dbReference type="EMBL" id="KAA8633514.1"/>
    </source>
</evidence>